<proteinExistence type="inferred from homology"/>
<dbReference type="InterPro" id="IPR043129">
    <property type="entry name" value="ATPase_NBD"/>
</dbReference>
<comment type="caution">
    <text evidence="4">The sequence shown here is derived from an EMBL/GenBank/DDBJ whole genome shotgun (WGS) entry which is preliminary data.</text>
</comment>
<dbReference type="InterPro" id="IPR050201">
    <property type="entry name" value="Bacterial_glucokinase"/>
</dbReference>
<gene>
    <name evidence="4" type="ORF">CSC94_13910</name>
</gene>
<reference evidence="4 5" key="1">
    <citation type="submission" date="2017-10" db="EMBL/GenBank/DDBJ databases">
        <title>Sedimentibacterium mangrovi gen. nov., sp. nov., a novel member of family Phyllobacteriacea isolated from mangrove sediment.</title>
        <authorList>
            <person name="Liao H."/>
            <person name="Tian Y."/>
        </authorList>
    </citation>
    <scope>NUCLEOTIDE SEQUENCE [LARGE SCALE GENOMIC DNA]</scope>
    <source>
        <strain evidence="4 5">X9-2-2</strain>
    </source>
</reference>
<dbReference type="SUPFAM" id="SSF53067">
    <property type="entry name" value="Actin-like ATPase domain"/>
    <property type="match status" value="1"/>
</dbReference>
<dbReference type="Gene3D" id="3.40.367.20">
    <property type="match status" value="1"/>
</dbReference>
<dbReference type="Proteomes" id="UP000221168">
    <property type="component" value="Unassembled WGS sequence"/>
</dbReference>
<dbReference type="Gene3D" id="3.30.420.40">
    <property type="match status" value="1"/>
</dbReference>
<dbReference type="PANTHER" id="PTHR47690:SF1">
    <property type="entry name" value="GLUCOKINASE"/>
    <property type="match status" value="1"/>
</dbReference>
<dbReference type="InterPro" id="IPR003836">
    <property type="entry name" value="Glucokinase"/>
</dbReference>
<keyword evidence="5" id="KW-1185">Reference proteome</keyword>
<comment type="similarity">
    <text evidence="3">Belongs to the bacterial glucokinase family.</text>
</comment>
<evidence type="ECO:0000313" key="4">
    <source>
        <dbReference type="EMBL" id="PHP66382.1"/>
    </source>
</evidence>
<keyword evidence="2 4" id="KW-0418">Kinase</keyword>
<name>A0A2G1QLK4_9HYPH</name>
<dbReference type="CDD" id="cd24008">
    <property type="entry name" value="ASKHA_NBD_GLK"/>
    <property type="match status" value="1"/>
</dbReference>
<dbReference type="PANTHER" id="PTHR47690">
    <property type="entry name" value="GLUCOKINASE"/>
    <property type="match status" value="1"/>
</dbReference>
<sequence>MSFPVIAGDVGGTNSRFRLIGPDGAALGETLTLKNAAYPSIIEALTAAYPADVIRAAQTLVIAVACPVDEPPFHLTNAPWVIDPAAVKAALGLSQVHVMNDFMAQGLACASLPLDTMQQIGGHPREEAAPRVVVGPGTGLGVAQLIRACGKWIVIPGEGGHLDLGPRTEREFALWPHLEMRGCRLEVEMAVSGQGLENLYRGLRRLDRHPDREEAVSAAQVTERAHSGEALAVEAVTLFTTILARFCGDLALLTLAHGGVYLAGGMTAHLIDLVRGPAFRQAFEDKPPFSGIMAEIPLYLMPGGTPALDGIAAYAADPQAFEVERAIHVTR</sequence>
<protein>
    <submittedName>
        <fullName evidence="4">Glucokinase</fullName>
    </submittedName>
</protein>
<dbReference type="EMBL" id="PDVP01000008">
    <property type="protein sequence ID" value="PHP66382.1"/>
    <property type="molecule type" value="Genomic_DNA"/>
</dbReference>
<dbReference type="GO" id="GO:0004340">
    <property type="term" value="F:glucokinase activity"/>
    <property type="evidence" value="ECO:0007669"/>
    <property type="project" value="InterPro"/>
</dbReference>
<accession>A0A2G1QLK4</accession>
<dbReference type="Pfam" id="PF02685">
    <property type="entry name" value="Glucokinase"/>
    <property type="match status" value="1"/>
</dbReference>
<dbReference type="GO" id="GO:0005524">
    <property type="term" value="F:ATP binding"/>
    <property type="evidence" value="ECO:0007669"/>
    <property type="project" value="InterPro"/>
</dbReference>
<dbReference type="RefSeq" id="WP_099306962.1">
    <property type="nucleotide sequence ID" value="NZ_PDVP01000008.1"/>
</dbReference>
<dbReference type="AlphaFoldDB" id="A0A2G1QLK4"/>
<dbReference type="GO" id="GO:0006096">
    <property type="term" value="P:glycolytic process"/>
    <property type="evidence" value="ECO:0007669"/>
    <property type="project" value="InterPro"/>
</dbReference>
<evidence type="ECO:0000256" key="3">
    <source>
        <dbReference type="RuleBase" id="RU004046"/>
    </source>
</evidence>
<dbReference type="GO" id="GO:0005536">
    <property type="term" value="F:D-glucose binding"/>
    <property type="evidence" value="ECO:0007669"/>
    <property type="project" value="InterPro"/>
</dbReference>
<evidence type="ECO:0000313" key="5">
    <source>
        <dbReference type="Proteomes" id="UP000221168"/>
    </source>
</evidence>
<keyword evidence="1" id="KW-0808">Transferase</keyword>
<evidence type="ECO:0000256" key="1">
    <source>
        <dbReference type="ARBA" id="ARBA00022679"/>
    </source>
</evidence>
<evidence type="ECO:0000256" key="2">
    <source>
        <dbReference type="ARBA" id="ARBA00022777"/>
    </source>
</evidence>
<dbReference type="GO" id="GO:0005829">
    <property type="term" value="C:cytosol"/>
    <property type="evidence" value="ECO:0007669"/>
    <property type="project" value="TreeGrafter"/>
</dbReference>
<organism evidence="4 5">
    <name type="scientific">Zhengella mangrovi</name>
    <dbReference type="NCBI Taxonomy" id="1982044"/>
    <lineage>
        <taxon>Bacteria</taxon>
        <taxon>Pseudomonadati</taxon>
        <taxon>Pseudomonadota</taxon>
        <taxon>Alphaproteobacteria</taxon>
        <taxon>Hyphomicrobiales</taxon>
        <taxon>Notoacmeibacteraceae</taxon>
        <taxon>Zhengella</taxon>
    </lineage>
</organism>